<evidence type="ECO:0000259" key="1">
    <source>
        <dbReference type="Pfam" id="PF06283"/>
    </source>
</evidence>
<sequence length="218" mass="23387">MERVLVFSRTTGYRHDSIPAGVAALEELGRRHGFEAEATEDPAVLSGGALGRYSAVVFLSTSGQVLDGAGRAALADYVTSGGGFCGIHAASTAEPDWPFYAELVGARFTRHPEVQQARVRVEDGVHPATAHLGESWTLTDEWYDFDRDPRGGGARVLLSVEEDTYNGGGMGPDHPLAWCRDVGAGRCFYTALGHPSSAYSDPDFRSHLLGGIRYAAAW</sequence>
<dbReference type="AlphaFoldDB" id="A0A0C2JQW0"/>
<dbReference type="InterPro" id="IPR029010">
    <property type="entry name" value="ThuA-like"/>
</dbReference>
<gene>
    <name evidence="2" type="ORF">LP52_08645</name>
</gene>
<evidence type="ECO:0000313" key="3">
    <source>
        <dbReference type="Proteomes" id="UP000031675"/>
    </source>
</evidence>
<dbReference type="InterPro" id="IPR029062">
    <property type="entry name" value="Class_I_gatase-like"/>
</dbReference>
<feature type="domain" description="ThuA-like" evidence="1">
    <location>
        <begin position="3"/>
        <end position="215"/>
    </location>
</feature>
<dbReference type="Pfam" id="PF06283">
    <property type="entry name" value="ThuA"/>
    <property type="match status" value="1"/>
</dbReference>
<comment type="caution">
    <text evidence="2">The sequence shown here is derived from an EMBL/GenBank/DDBJ whole genome shotgun (WGS) entry which is preliminary data.</text>
</comment>
<dbReference type="PANTHER" id="PTHR40469">
    <property type="entry name" value="SECRETED GLYCOSYL HYDROLASE"/>
    <property type="match status" value="1"/>
</dbReference>
<dbReference type="Proteomes" id="UP000031675">
    <property type="component" value="Unassembled WGS sequence"/>
</dbReference>
<dbReference type="OrthoDB" id="5522149at2"/>
<reference evidence="3" key="1">
    <citation type="journal article" date="2015" name="Chem. Biol.">
        <title>Structure, bioactivity, and resistance mechanism of streptomonomicin, an unusual lasso Peptide from an understudied halophilic actinomycete.</title>
        <authorList>
            <person name="Metelev M."/>
            <person name="Tietz J.I."/>
            <person name="Melby J.O."/>
            <person name="Blair P.M."/>
            <person name="Zhu L."/>
            <person name="Livnat I."/>
            <person name="Severinov K."/>
            <person name="Mitchell D.A."/>
        </authorList>
    </citation>
    <scope>NUCLEOTIDE SEQUENCE [LARGE SCALE GENOMIC DNA]</scope>
    <source>
        <strain evidence="3">YIM 90003</strain>
    </source>
</reference>
<accession>A0A0C2JQW0</accession>
<dbReference type="Gene3D" id="3.40.50.880">
    <property type="match status" value="1"/>
</dbReference>
<dbReference type="SUPFAM" id="SSF52317">
    <property type="entry name" value="Class I glutamine amidotransferase-like"/>
    <property type="match status" value="1"/>
</dbReference>
<dbReference type="PANTHER" id="PTHR40469:SF2">
    <property type="entry name" value="GALACTOSE-BINDING DOMAIN-LIKE SUPERFAMILY PROTEIN"/>
    <property type="match status" value="1"/>
</dbReference>
<organism evidence="2 3">
    <name type="scientific">Streptomonospora alba</name>
    <dbReference type="NCBI Taxonomy" id="183763"/>
    <lineage>
        <taxon>Bacteria</taxon>
        <taxon>Bacillati</taxon>
        <taxon>Actinomycetota</taxon>
        <taxon>Actinomycetes</taxon>
        <taxon>Streptosporangiales</taxon>
        <taxon>Nocardiopsidaceae</taxon>
        <taxon>Streptomonospora</taxon>
    </lineage>
</organism>
<dbReference type="RefSeq" id="WP_040272282.1">
    <property type="nucleotide sequence ID" value="NZ_JROO01000014.1"/>
</dbReference>
<proteinExistence type="predicted"/>
<keyword evidence="3" id="KW-1185">Reference proteome</keyword>
<name>A0A0C2JQW0_9ACTN</name>
<evidence type="ECO:0000313" key="2">
    <source>
        <dbReference type="EMBL" id="KIH99192.1"/>
    </source>
</evidence>
<dbReference type="EMBL" id="JROO01000014">
    <property type="protein sequence ID" value="KIH99192.1"/>
    <property type="molecule type" value="Genomic_DNA"/>
</dbReference>
<dbReference type="STRING" id="183763.LP52_08645"/>
<protein>
    <submittedName>
        <fullName evidence="2">Crp/Fnr family transcriptional regulator</fullName>
    </submittedName>
</protein>